<organism evidence="1 2">
    <name type="scientific">Marinobacter salinexigens</name>
    <dbReference type="NCBI Taxonomy" id="2919747"/>
    <lineage>
        <taxon>Bacteria</taxon>
        <taxon>Pseudomonadati</taxon>
        <taxon>Pseudomonadota</taxon>
        <taxon>Gammaproteobacteria</taxon>
        <taxon>Pseudomonadales</taxon>
        <taxon>Marinobacteraceae</taxon>
        <taxon>Marinobacter</taxon>
    </lineage>
</organism>
<dbReference type="AlphaFoldDB" id="A0A5B0VPA6"/>
<accession>A0A5B0VPA6</accession>
<keyword evidence="2" id="KW-1185">Reference proteome</keyword>
<sequence length="333" mass="37891">MASLRTSFAVPVRAFRVYSMRGLAPLILILAVLVVSGCGTTRDHKRYGVNQVEEWQPDYEAKRVSVVDTSIKTGILYLGDGQFVMKLEQDYRVTKNLYNQPVYSVRTSKDPNLFYILNPFIWLICLDKPAECFGRDGDWYGPYDNGDKEFVRVVDEEIRTGELGYPSASLDVLLTAKGKSGEWEKNLKPEISGGQAKLDVKGILLESPFEPEEFYISAKLNAGEATAAADYYYSSKSVASLNLFSEKWLTKPELYSRYVHQIRSCMNESDYKCAVKQFFKIQDLEIDLPATFYFHFAKALSLVGDNENARRAAQMYLRDPRHQGYLTEAQAFL</sequence>
<evidence type="ECO:0000313" key="1">
    <source>
        <dbReference type="EMBL" id="KAA1176118.1"/>
    </source>
</evidence>
<dbReference type="EMBL" id="VTUU01000001">
    <property type="protein sequence ID" value="KAA1176118.1"/>
    <property type="molecule type" value="Genomic_DNA"/>
</dbReference>
<gene>
    <name evidence="1" type="ORF">FWJ25_03020</name>
</gene>
<evidence type="ECO:0000313" key="2">
    <source>
        <dbReference type="Proteomes" id="UP000323161"/>
    </source>
</evidence>
<name>A0A5B0VPA6_9GAMM</name>
<dbReference type="RefSeq" id="WP_149598745.1">
    <property type="nucleotide sequence ID" value="NZ_VTUU01000001.1"/>
</dbReference>
<dbReference type="Proteomes" id="UP000323161">
    <property type="component" value="Unassembled WGS sequence"/>
</dbReference>
<proteinExistence type="predicted"/>
<reference evidence="1 2" key="1">
    <citation type="submission" date="2019-08" db="EMBL/GenBank/DDBJ databases">
        <title>Marinobacter ZYF650 sp. nov., a marine bacterium isolated from seawater of the Mariana trench.</title>
        <authorList>
            <person name="Ahmad W."/>
        </authorList>
    </citation>
    <scope>NUCLEOTIDE SEQUENCE [LARGE SCALE GENOMIC DNA]</scope>
    <source>
        <strain evidence="1 2">ZYF650</strain>
    </source>
</reference>
<comment type="caution">
    <text evidence="1">The sequence shown here is derived from an EMBL/GenBank/DDBJ whole genome shotgun (WGS) entry which is preliminary data.</text>
</comment>
<protein>
    <submittedName>
        <fullName evidence="1">Uncharacterized protein</fullName>
    </submittedName>
</protein>